<gene>
    <name evidence="3" type="ORF">STAS_32478</name>
</gene>
<keyword evidence="4" id="KW-1185">Reference proteome</keyword>
<evidence type="ECO:0000313" key="3">
    <source>
        <dbReference type="EMBL" id="GER54840.1"/>
    </source>
</evidence>
<feature type="repeat" description="PPR" evidence="2">
    <location>
        <begin position="10"/>
        <end position="44"/>
    </location>
</feature>
<keyword evidence="1" id="KW-0677">Repeat</keyword>
<evidence type="ECO:0000256" key="2">
    <source>
        <dbReference type="PROSITE-ProRule" id="PRU00708"/>
    </source>
</evidence>
<sequence>MILAGFSTKNSVSWTALLTGLAQNGEGEMALSYFRKMMHEKSVAANDVTYVSALSATRGCQKFGGYSCGWIDRRRRWGWIFRLCTTLTEESIPEELQSTHMASKQITEEAVYLCTGNPLPEQICRWLLNEHFGHSCKRIFEIKTIFIEFLQACY</sequence>
<dbReference type="GO" id="GO:0009451">
    <property type="term" value="P:RNA modification"/>
    <property type="evidence" value="ECO:0007669"/>
    <property type="project" value="InterPro"/>
</dbReference>
<reference evidence="4" key="1">
    <citation type="journal article" date="2019" name="Curr. Biol.">
        <title>Genome Sequence of Striga asiatica Provides Insight into the Evolution of Plant Parasitism.</title>
        <authorList>
            <person name="Yoshida S."/>
            <person name="Kim S."/>
            <person name="Wafula E.K."/>
            <person name="Tanskanen J."/>
            <person name="Kim Y.M."/>
            <person name="Honaas L."/>
            <person name="Yang Z."/>
            <person name="Spallek T."/>
            <person name="Conn C.E."/>
            <person name="Ichihashi Y."/>
            <person name="Cheong K."/>
            <person name="Cui S."/>
            <person name="Der J.P."/>
            <person name="Gundlach H."/>
            <person name="Jiao Y."/>
            <person name="Hori C."/>
            <person name="Ishida J.K."/>
            <person name="Kasahara H."/>
            <person name="Kiba T."/>
            <person name="Kim M.S."/>
            <person name="Koo N."/>
            <person name="Laohavisit A."/>
            <person name="Lee Y.H."/>
            <person name="Lumba S."/>
            <person name="McCourt P."/>
            <person name="Mortimer J.C."/>
            <person name="Mutuku J.M."/>
            <person name="Nomura T."/>
            <person name="Sasaki-Sekimoto Y."/>
            <person name="Seto Y."/>
            <person name="Wang Y."/>
            <person name="Wakatake T."/>
            <person name="Sakakibara H."/>
            <person name="Demura T."/>
            <person name="Yamaguchi S."/>
            <person name="Yoneyama K."/>
            <person name="Manabe R.I."/>
            <person name="Nelson D.C."/>
            <person name="Schulman A.H."/>
            <person name="Timko M.P."/>
            <person name="dePamphilis C.W."/>
            <person name="Choi D."/>
            <person name="Shirasu K."/>
        </authorList>
    </citation>
    <scope>NUCLEOTIDE SEQUENCE [LARGE SCALE GENOMIC DNA]</scope>
    <source>
        <strain evidence="4">cv. UVA1</strain>
    </source>
</reference>
<evidence type="ECO:0000313" key="4">
    <source>
        <dbReference type="Proteomes" id="UP000325081"/>
    </source>
</evidence>
<comment type="caution">
    <text evidence="3">The sequence shown here is derived from an EMBL/GenBank/DDBJ whole genome shotgun (WGS) entry which is preliminary data.</text>
</comment>
<name>A0A5A7RC00_STRAF</name>
<dbReference type="PANTHER" id="PTHR47926">
    <property type="entry name" value="PENTATRICOPEPTIDE REPEAT-CONTAINING PROTEIN"/>
    <property type="match status" value="1"/>
</dbReference>
<dbReference type="OrthoDB" id="4199794at2759"/>
<organism evidence="3 4">
    <name type="scientific">Striga asiatica</name>
    <name type="common">Asiatic witchweed</name>
    <name type="synonym">Buchnera asiatica</name>
    <dbReference type="NCBI Taxonomy" id="4170"/>
    <lineage>
        <taxon>Eukaryota</taxon>
        <taxon>Viridiplantae</taxon>
        <taxon>Streptophyta</taxon>
        <taxon>Embryophyta</taxon>
        <taxon>Tracheophyta</taxon>
        <taxon>Spermatophyta</taxon>
        <taxon>Magnoliopsida</taxon>
        <taxon>eudicotyledons</taxon>
        <taxon>Gunneridae</taxon>
        <taxon>Pentapetalae</taxon>
        <taxon>asterids</taxon>
        <taxon>lamiids</taxon>
        <taxon>Lamiales</taxon>
        <taxon>Orobanchaceae</taxon>
        <taxon>Buchnereae</taxon>
        <taxon>Striga</taxon>
    </lineage>
</organism>
<protein>
    <submittedName>
        <fullName evidence="3">Pentatricopeptide repeat (PPR) superfamily protein</fullName>
    </submittedName>
</protein>
<dbReference type="Gene3D" id="1.25.40.10">
    <property type="entry name" value="Tetratricopeptide repeat domain"/>
    <property type="match status" value="1"/>
</dbReference>
<accession>A0A5A7RC00</accession>
<dbReference type="AlphaFoldDB" id="A0A5A7RC00"/>
<dbReference type="InterPro" id="IPR002885">
    <property type="entry name" value="PPR_rpt"/>
</dbReference>
<dbReference type="InterPro" id="IPR011990">
    <property type="entry name" value="TPR-like_helical_dom_sf"/>
</dbReference>
<dbReference type="Proteomes" id="UP000325081">
    <property type="component" value="Unassembled WGS sequence"/>
</dbReference>
<proteinExistence type="predicted"/>
<evidence type="ECO:0000256" key="1">
    <source>
        <dbReference type="ARBA" id="ARBA00022737"/>
    </source>
</evidence>
<dbReference type="NCBIfam" id="TIGR00756">
    <property type="entry name" value="PPR"/>
    <property type="match status" value="1"/>
</dbReference>
<dbReference type="GO" id="GO:0003723">
    <property type="term" value="F:RNA binding"/>
    <property type="evidence" value="ECO:0007669"/>
    <property type="project" value="InterPro"/>
</dbReference>
<dbReference type="EMBL" id="BKCP01011625">
    <property type="protein sequence ID" value="GER54840.1"/>
    <property type="molecule type" value="Genomic_DNA"/>
</dbReference>
<dbReference type="PROSITE" id="PS51375">
    <property type="entry name" value="PPR"/>
    <property type="match status" value="1"/>
</dbReference>
<dbReference type="Pfam" id="PF13041">
    <property type="entry name" value="PPR_2"/>
    <property type="match status" value="1"/>
</dbReference>
<dbReference type="InterPro" id="IPR046960">
    <property type="entry name" value="PPR_At4g14850-like_plant"/>
</dbReference>